<reference evidence="1 2" key="1">
    <citation type="submission" date="2024-04" db="EMBL/GenBank/DDBJ databases">
        <title>Marinobacter sp. SBY-1.</title>
        <authorList>
            <person name="Pan C."/>
        </authorList>
    </citation>
    <scope>NUCLEOTIDE SEQUENCE [LARGE SCALE GENOMIC DNA]</scope>
    <source>
        <strain evidence="1 2">SBY-1</strain>
    </source>
</reference>
<dbReference type="EMBL" id="CP152380">
    <property type="protein sequence ID" value="XAF53432.1"/>
    <property type="molecule type" value="Genomic_DNA"/>
</dbReference>
<organism evidence="1 2">
    <name type="scientific">Marinobacter alkaliphilus</name>
    <dbReference type="NCBI Taxonomy" id="254719"/>
    <lineage>
        <taxon>Bacteria</taxon>
        <taxon>Pseudomonadati</taxon>
        <taxon>Pseudomonadota</taxon>
        <taxon>Gammaproteobacteria</taxon>
        <taxon>Pseudomonadales</taxon>
        <taxon>Marinobacteraceae</taxon>
        <taxon>Marinobacter</taxon>
    </lineage>
</organism>
<keyword evidence="2" id="KW-1185">Reference proteome</keyword>
<protein>
    <submittedName>
        <fullName evidence="1">Uncharacterized protein</fullName>
    </submittedName>
</protein>
<evidence type="ECO:0000313" key="2">
    <source>
        <dbReference type="Proteomes" id="UP001445268"/>
    </source>
</evidence>
<evidence type="ECO:0000313" key="1">
    <source>
        <dbReference type="EMBL" id="XAF53432.1"/>
    </source>
</evidence>
<accession>A0ABZ3E3B6</accession>
<sequence>MSFRIAHRERPVFHDDGHTLGTFPDSCWFHPIDPMLFSVATASPYTNTRGVDALSKTMGTTKNKGKDNEYKDT</sequence>
<gene>
    <name evidence="1" type="ORF">AAGT77_16135</name>
</gene>
<name>A0ABZ3E3B6_9GAMM</name>
<dbReference type="RefSeq" id="WP_138435799.1">
    <property type="nucleotide sequence ID" value="NZ_CP152380.1"/>
</dbReference>
<dbReference type="Proteomes" id="UP001445268">
    <property type="component" value="Chromosome"/>
</dbReference>
<proteinExistence type="predicted"/>